<keyword evidence="1" id="KW-0812">Transmembrane</keyword>
<name>A0AAD4S9K0_9MAGN</name>
<sequence>MAITPAGVQVTDTNATHVEGMVKTKGKKIKRNNSESGGWSSASRIIFLGGVESFIFYGISSNLISFLTMQLGQSTATAAQNVNAWTGFMHMVPVLIAYVIGHPSYFDGYLTILISGPFYLL</sequence>
<organism evidence="2 3">
    <name type="scientific">Papaver atlanticum</name>
    <dbReference type="NCBI Taxonomy" id="357466"/>
    <lineage>
        <taxon>Eukaryota</taxon>
        <taxon>Viridiplantae</taxon>
        <taxon>Streptophyta</taxon>
        <taxon>Embryophyta</taxon>
        <taxon>Tracheophyta</taxon>
        <taxon>Spermatophyta</taxon>
        <taxon>Magnoliopsida</taxon>
        <taxon>Ranunculales</taxon>
        <taxon>Papaveraceae</taxon>
        <taxon>Papaveroideae</taxon>
        <taxon>Papaver</taxon>
    </lineage>
</organism>
<dbReference type="InterPro" id="IPR036259">
    <property type="entry name" value="MFS_trans_sf"/>
</dbReference>
<dbReference type="EMBL" id="JAJJMB010012308">
    <property type="protein sequence ID" value="KAI3878425.1"/>
    <property type="molecule type" value="Genomic_DNA"/>
</dbReference>
<dbReference type="Proteomes" id="UP001202328">
    <property type="component" value="Unassembled WGS sequence"/>
</dbReference>
<dbReference type="AlphaFoldDB" id="A0AAD4S9K0"/>
<evidence type="ECO:0000313" key="2">
    <source>
        <dbReference type="EMBL" id="KAI3878425.1"/>
    </source>
</evidence>
<evidence type="ECO:0000313" key="3">
    <source>
        <dbReference type="Proteomes" id="UP001202328"/>
    </source>
</evidence>
<feature type="non-terminal residue" evidence="2">
    <location>
        <position position="121"/>
    </location>
</feature>
<reference evidence="2" key="1">
    <citation type="submission" date="2022-04" db="EMBL/GenBank/DDBJ databases">
        <title>A functionally conserved STORR gene fusion in Papaver species that diverged 16.8 million years ago.</title>
        <authorList>
            <person name="Catania T."/>
        </authorList>
    </citation>
    <scope>NUCLEOTIDE SEQUENCE</scope>
    <source>
        <strain evidence="2">S-188037</strain>
    </source>
</reference>
<keyword evidence="1" id="KW-1133">Transmembrane helix</keyword>
<gene>
    <name evidence="2" type="ORF">MKW98_001840</name>
</gene>
<protein>
    <submittedName>
        <fullName evidence="2">Uncharacterized protein</fullName>
    </submittedName>
</protein>
<feature type="transmembrane region" description="Helical" evidence="1">
    <location>
        <begin position="45"/>
        <end position="69"/>
    </location>
</feature>
<proteinExistence type="predicted"/>
<comment type="caution">
    <text evidence="2">The sequence shown here is derived from an EMBL/GenBank/DDBJ whole genome shotgun (WGS) entry which is preliminary data.</text>
</comment>
<evidence type="ECO:0000256" key="1">
    <source>
        <dbReference type="SAM" id="Phobius"/>
    </source>
</evidence>
<keyword evidence="1" id="KW-0472">Membrane</keyword>
<dbReference type="Gene3D" id="1.20.1250.20">
    <property type="entry name" value="MFS general substrate transporter like domains"/>
    <property type="match status" value="1"/>
</dbReference>
<accession>A0AAD4S9K0</accession>
<keyword evidence="3" id="KW-1185">Reference proteome</keyword>
<feature type="transmembrane region" description="Helical" evidence="1">
    <location>
        <begin position="81"/>
        <end position="100"/>
    </location>
</feature>